<dbReference type="EMBL" id="JAGTJS010000007">
    <property type="protein sequence ID" value="KAH7263945.1"/>
    <property type="molecule type" value="Genomic_DNA"/>
</dbReference>
<evidence type="ECO:0000313" key="1">
    <source>
        <dbReference type="EMBL" id="KAH7263945.1"/>
    </source>
</evidence>
<name>A0A9P9HUR0_FUSSL</name>
<dbReference type="AlphaFoldDB" id="A0A9P9HUR0"/>
<evidence type="ECO:0000313" key="2">
    <source>
        <dbReference type="Proteomes" id="UP000736672"/>
    </source>
</evidence>
<accession>A0A9P9HUR0</accession>
<reference evidence="1" key="1">
    <citation type="journal article" date="2021" name="Nat. Commun.">
        <title>Genetic determinants of endophytism in the Arabidopsis root mycobiome.</title>
        <authorList>
            <person name="Mesny F."/>
            <person name="Miyauchi S."/>
            <person name="Thiergart T."/>
            <person name="Pickel B."/>
            <person name="Atanasova L."/>
            <person name="Karlsson M."/>
            <person name="Huettel B."/>
            <person name="Barry K.W."/>
            <person name="Haridas S."/>
            <person name="Chen C."/>
            <person name="Bauer D."/>
            <person name="Andreopoulos W."/>
            <person name="Pangilinan J."/>
            <person name="LaButti K."/>
            <person name="Riley R."/>
            <person name="Lipzen A."/>
            <person name="Clum A."/>
            <person name="Drula E."/>
            <person name="Henrissat B."/>
            <person name="Kohler A."/>
            <person name="Grigoriev I.V."/>
            <person name="Martin F.M."/>
            <person name="Hacquard S."/>
        </authorList>
    </citation>
    <scope>NUCLEOTIDE SEQUENCE</scope>
    <source>
        <strain evidence="1">FSSC 5 MPI-SDFR-AT-0091</strain>
    </source>
</reference>
<gene>
    <name evidence="1" type="ORF">B0J15DRAFT_489541</name>
</gene>
<organism evidence="1 2">
    <name type="scientific">Fusarium solani</name>
    <name type="common">Filamentous fungus</name>
    <dbReference type="NCBI Taxonomy" id="169388"/>
    <lineage>
        <taxon>Eukaryota</taxon>
        <taxon>Fungi</taxon>
        <taxon>Dikarya</taxon>
        <taxon>Ascomycota</taxon>
        <taxon>Pezizomycotina</taxon>
        <taxon>Sordariomycetes</taxon>
        <taxon>Hypocreomycetidae</taxon>
        <taxon>Hypocreales</taxon>
        <taxon>Nectriaceae</taxon>
        <taxon>Fusarium</taxon>
        <taxon>Fusarium solani species complex</taxon>
    </lineage>
</organism>
<comment type="caution">
    <text evidence="1">The sequence shown here is derived from an EMBL/GenBank/DDBJ whole genome shotgun (WGS) entry which is preliminary data.</text>
</comment>
<proteinExistence type="predicted"/>
<keyword evidence="2" id="KW-1185">Reference proteome</keyword>
<sequence length="122" mass="13230">MASLAPCLVVSTHLCASWLGNLAPVHLQLNRPARHADSIFNSTSSGATEMLGIQFEACSLSPRVIVHLASPKAPGTIDGHWKKKKNHGYYRISVAPYRFGALWRSSARGPAMLSVFQLSGCR</sequence>
<protein>
    <submittedName>
        <fullName evidence="1">Uncharacterized protein</fullName>
    </submittedName>
</protein>
<dbReference type="Proteomes" id="UP000736672">
    <property type="component" value="Unassembled WGS sequence"/>
</dbReference>